<dbReference type="Proteomes" id="UP001321580">
    <property type="component" value="Unassembled WGS sequence"/>
</dbReference>
<evidence type="ECO:0000313" key="2">
    <source>
        <dbReference type="Proteomes" id="UP001321580"/>
    </source>
</evidence>
<dbReference type="Pfam" id="PF20461">
    <property type="entry name" value="DUF6714"/>
    <property type="match status" value="1"/>
</dbReference>
<proteinExistence type="predicted"/>
<gene>
    <name evidence="1" type="ORF">QLQ15_05015</name>
</gene>
<dbReference type="RefSeq" id="WP_283211746.1">
    <property type="nucleotide sequence ID" value="NZ_JASGBI010000001.1"/>
</dbReference>
<accession>A0ABT6XDP4</accession>
<reference evidence="1 2" key="1">
    <citation type="submission" date="2023-05" db="EMBL/GenBank/DDBJ databases">
        <title>Lysobacter sp. strain LF1 Genome sequencing and assembly.</title>
        <authorList>
            <person name="Jung Y."/>
        </authorList>
    </citation>
    <scope>NUCLEOTIDE SEQUENCE [LARGE SCALE GENOMIC DNA]</scope>
    <source>
        <strain evidence="1 2">LF1</strain>
    </source>
</reference>
<sequence length="187" mass="21600">MSAFDPKRTLGFDYWRSGSMEVTKRRIRETIELAFDGVPRPSMSLRQFLLTDERGLAGDITEEEWRLAGIIRTDSRWQDISDLEIEHCECQLAHMQAEEFRYYLPAYMVYSIVHANRPIWESSVPGGVIFGLTPSSEAPLYNLLQYSLLQLDQRNAIAEFLRYMASNAAVYLREDAEGALTFWKECA</sequence>
<comment type="caution">
    <text evidence="1">The sequence shown here is derived from an EMBL/GenBank/DDBJ whole genome shotgun (WGS) entry which is preliminary data.</text>
</comment>
<keyword evidence="2" id="KW-1185">Reference proteome</keyword>
<evidence type="ECO:0000313" key="1">
    <source>
        <dbReference type="EMBL" id="MDI9238271.1"/>
    </source>
</evidence>
<dbReference type="InterPro" id="IPR046560">
    <property type="entry name" value="DUF6714"/>
</dbReference>
<protein>
    <submittedName>
        <fullName evidence="1">Uncharacterized protein</fullName>
    </submittedName>
</protein>
<organism evidence="1 2">
    <name type="scientific">Lysobacter stagni</name>
    <dbReference type="NCBI Taxonomy" id="3045172"/>
    <lineage>
        <taxon>Bacteria</taxon>
        <taxon>Pseudomonadati</taxon>
        <taxon>Pseudomonadota</taxon>
        <taxon>Gammaproteobacteria</taxon>
        <taxon>Lysobacterales</taxon>
        <taxon>Lysobacteraceae</taxon>
        <taxon>Lysobacter</taxon>
    </lineage>
</organism>
<dbReference type="EMBL" id="JASGBI010000001">
    <property type="protein sequence ID" value="MDI9238271.1"/>
    <property type="molecule type" value="Genomic_DNA"/>
</dbReference>
<name>A0ABT6XDP4_9GAMM</name>